<dbReference type="AlphaFoldDB" id="A5ZXA8"/>
<organism evidence="1 2">
    <name type="scientific">Blautia obeum ATCC 29174</name>
    <dbReference type="NCBI Taxonomy" id="411459"/>
    <lineage>
        <taxon>Bacteria</taxon>
        <taxon>Bacillati</taxon>
        <taxon>Bacillota</taxon>
        <taxon>Clostridia</taxon>
        <taxon>Lachnospirales</taxon>
        <taxon>Lachnospiraceae</taxon>
        <taxon>Blautia</taxon>
    </lineage>
</organism>
<reference evidence="1 2" key="2">
    <citation type="submission" date="2007-04" db="EMBL/GenBank/DDBJ databases">
        <title>Draft genome sequence of Ruminococcus obeum (ATCC 29174).</title>
        <authorList>
            <person name="Sudarsanam P."/>
            <person name="Ley R."/>
            <person name="Guruge J."/>
            <person name="Turnbaugh P.J."/>
            <person name="Mahowald M."/>
            <person name="Liep D."/>
            <person name="Gordon J."/>
        </authorList>
    </citation>
    <scope>NUCLEOTIDE SEQUENCE [LARGE SCALE GENOMIC DNA]</scope>
    <source>
        <strain evidence="1 2">ATCC 29174</strain>
    </source>
</reference>
<evidence type="ECO:0000313" key="2">
    <source>
        <dbReference type="Proteomes" id="UP000006002"/>
    </source>
</evidence>
<protein>
    <submittedName>
        <fullName evidence="1">Uncharacterized protein</fullName>
    </submittedName>
</protein>
<comment type="caution">
    <text evidence="1">The sequence shown here is derived from an EMBL/GenBank/DDBJ whole genome shotgun (WGS) entry which is preliminary data.</text>
</comment>
<proteinExistence type="predicted"/>
<name>A5ZXA8_9FIRM</name>
<reference evidence="1 2" key="1">
    <citation type="submission" date="2007-03" db="EMBL/GenBank/DDBJ databases">
        <authorList>
            <person name="Fulton L."/>
            <person name="Clifton S."/>
            <person name="Fulton B."/>
            <person name="Xu J."/>
            <person name="Minx P."/>
            <person name="Pepin K.H."/>
            <person name="Johnson M."/>
            <person name="Thiruvilangam P."/>
            <person name="Bhonagiri V."/>
            <person name="Nash W.E."/>
            <person name="Mardis E.R."/>
            <person name="Wilson R.K."/>
        </authorList>
    </citation>
    <scope>NUCLEOTIDE SEQUENCE [LARGE SCALE GENOMIC DNA]</scope>
    <source>
        <strain evidence="1 2">ATCC 29174</strain>
    </source>
</reference>
<dbReference type="Proteomes" id="UP000006002">
    <property type="component" value="Unassembled WGS sequence"/>
</dbReference>
<dbReference type="EMBL" id="AAVO02000024">
    <property type="protein sequence ID" value="EDM85748.1"/>
    <property type="molecule type" value="Genomic_DNA"/>
</dbReference>
<evidence type="ECO:0000313" key="1">
    <source>
        <dbReference type="EMBL" id="EDM85748.1"/>
    </source>
</evidence>
<gene>
    <name evidence="1" type="ORF">RUMOBE_03660</name>
</gene>
<sequence>MHRNTFPFPFLDKSSNIITISHWNIKESSLGYESMKGEA</sequence>
<dbReference type="HOGENOM" id="CLU_3305596_0_0_9"/>
<accession>A5ZXA8</accession>